<feature type="signal peptide" evidence="1">
    <location>
        <begin position="1"/>
        <end position="28"/>
    </location>
</feature>
<dbReference type="InterPro" id="IPR006311">
    <property type="entry name" value="TAT_signal"/>
</dbReference>
<protein>
    <recommendedName>
        <fullName evidence="4">Thioesterase domain-containing protein</fullName>
    </recommendedName>
</protein>
<dbReference type="EMBL" id="FNIV01000012">
    <property type="protein sequence ID" value="SDO80642.1"/>
    <property type="molecule type" value="Genomic_DNA"/>
</dbReference>
<dbReference type="Proteomes" id="UP000199075">
    <property type="component" value="Unassembled WGS sequence"/>
</dbReference>
<dbReference type="AlphaFoldDB" id="A0A1H0MJQ6"/>
<dbReference type="PROSITE" id="PS51318">
    <property type="entry name" value="TAT"/>
    <property type="match status" value="1"/>
</dbReference>
<keyword evidence="3" id="KW-1185">Reference proteome</keyword>
<evidence type="ECO:0000256" key="1">
    <source>
        <dbReference type="SAM" id="SignalP"/>
    </source>
</evidence>
<gene>
    <name evidence="2" type="ORF">SAMN04487957_11269</name>
</gene>
<organism evidence="2 3">
    <name type="scientific">Halomonas shengliensis</name>
    <dbReference type="NCBI Taxonomy" id="419597"/>
    <lineage>
        <taxon>Bacteria</taxon>
        <taxon>Pseudomonadati</taxon>
        <taxon>Pseudomonadota</taxon>
        <taxon>Gammaproteobacteria</taxon>
        <taxon>Oceanospirillales</taxon>
        <taxon>Halomonadaceae</taxon>
        <taxon>Halomonas</taxon>
    </lineage>
</organism>
<dbReference type="RefSeq" id="WP_089680717.1">
    <property type="nucleotide sequence ID" value="NZ_FNIV01000012.1"/>
</dbReference>
<evidence type="ECO:0000313" key="3">
    <source>
        <dbReference type="Proteomes" id="UP000199075"/>
    </source>
</evidence>
<sequence>MKLTRRQLLQNGLLLGASAPLSLGAAWAADSGLAPSPVHGPIRLYGVDRSATELGLGLRQQGWEPRYEGRLDPLALNMLPAGSLATGFTDEAGLVLLTSLLAGRGRVLALGLHEAGRHRLLSHRGPMVEPLAVSAGSWQAALGREYARLAQVEGVGRHVREVERTPDAATSATELSFLVRL</sequence>
<keyword evidence="1" id="KW-0732">Signal</keyword>
<accession>A0A1H0MJQ6</accession>
<reference evidence="3" key="1">
    <citation type="submission" date="2016-10" db="EMBL/GenBank/DDBJ databases">
        <authorList>
            <person name="Varghese N."/>
            <person name="Submissions S."/>
        </authorList>
    </citation>
    <scope>NUCLEOTIDE SEQUENCE [LARGE SCALE GENOMIC DNA]</scope>
    <source>
        <strain evidence="3">CGMCC 1.6444</strain>
    </source>
</reference>
<feature type="chain" id="PRO_5011546803" description="Thioesterase domain-containing protein" evidence="1">
    <location>
        <begin position="29"/>
        <end position="181"/>
    </location>
</feature>
<evidence type="ECO:0008006" key="4">
    <source>
        <dbReference type="Google" id="ProtNLM"/>
    </source>
</evidence>
<dbReference type="OrthoDB" id="6161791at2"/>
<evidence type="ECO:0000313" key="2">
    <source>
        <dbReference type="EMBL" id="SDO80642.1"/>
    </source>
</evidence>
<dbReference type="STRING" id="419597.SAMN04487957_11269"/>
<name>A0A1H0MJQ6_9GAMM</name>
<proteinExistence type="predicted"/>